<accession>A0A4Y3UNS1</accession>
<sequence length="68" mass="7517">MRAADLMVAAVRLSVASAVSLWLAYGGLNQVTDPARWHSGSVKRTFTCSIVIRYRDPIDRRGDEQALP</sequence>
<dbReference type="RefSeq" id="WP_141381513.1">
    <property type="nucleotide sequence ID" value="NZ_BJNA01000084.1"/>
</dbReference>
<dbReference type="AlphaFoldDB" id="A0A4Y3UNS1"/>
<evidence type="ECO:0000313" key="2">
    <source>
        <dbReference type="Proteomes" id="UP000319804"/>
    </source>
</evidence>
<organism evidence="1 2">
    <name type="scientific">Microbacterium lacticum</name>
    <dbReference type="NCBI Taxonomy" id="33885"/>
    <lineage>
        <taxon>Bacteria</taxon>
        <taxon>Bacillati</taxon>
        <taxon>Actinomycetota</taxon>
        <taxon>Actinomycetes</taxon>
        <taxon>Micrococcales</taxon>
        <taxon>Microbacteriaceae</taxon>
        <taxon>Microbacterium</taxon>
    </lineage>
</organism>
<evidence type="ECO:0000313" key="1">
    <source>
        <dbReference type="EMBL" id="TQM91409.1"/>
    </source>
</evidence>
<proteinExistence type="predicted"/>
<reference evidence="1 2" key="1">
    <citation type="submission" date="2019-06" db="EMBL/GenBank/DDBJ databases">
        <title>Sequencing the genomes of 1000 actinobacteria strains.</title>
        <authorList>
            <person name="Klenk H.-P."/>
        </authorList>
    </citation>
    <scope>NUCLEOTIDE SEQUENCE [LARGE SCALE GENOMIC DNA]</scope>
    <source>
        <strain evidence="1 2">DSM 20427</strain>
    </source>
</reference>
<dbReference type="EMBL" id="VFPS01000005">
    <property type="protein sequence ID" value="TQM91409.1"/>
    <property type="molecule type" value="Genomic_DNA"/>
</dbReference>
<dbReference type="Proteomes" id="UP000319804">
    <property type="component" value="Unassembled WGS sequence"/>
</dbReference>
<name>A0A4Y3UNS1_9MICO</name>
<protein>
    <submittedName>
        <fullName evidence="1">Uncharacterized protein</fullName>
    </submittedName>
</protein>
<comment type="caution">
    <text evidence="1">The sequence shown here is derived from an EMBL/GenBank/DDBJ whole genome shotgun (WGS) entry which is preliminary data.</text>
</comment>
<gene>
    <name evidence="1" type="ORF">FHX68_2629</name>
</gene>
<keyword evidence="2" id="KW-1185">Reference proteome</keyword>